<dbReference type="AlphaFoldDB" id="A0AAE9E5S7"/>
<accession>A0AAE9E5S7</accession>
<protein>
    <recommendedName>
        <fullName evidence="5">RING-type domain-containing protein</fullName>
    </recommendedName>
</protein>
<evidence type="ECO:0000259" key="5">
    <source>
        <dbReference type="PROSITE" id="PS50089"/>
    </source>
</evidence>
<keyword evidence="1 3" id="KW-0479">Metal-binding</keyword>
<dbReference type="InterPro" id="IPR001841">
    <property type="entry name" value="Znf_RING"/>
</dbReference>
<dbReference type="SUPFAM" id="SSF57850">
    <property type="entry name" value="RING/U-box"/>
    <property type="match status" value="1"/>
</dbReference>
<evidence type="ECO:0000256" key="2">
    <source>
        <dbReference type="ARBA" id="ARBA00022833"/>
    </source>
</evidence>
<evidence type="ECO:0000256" key="4">
    <source>
        <dbReference type="SAM" id="Coils"/>
    </source>
</evidence>
<reference evidence="6 7" key="1">
    <citation type="submission" date="2022-04" db="EMBL/GenBank/DDBJ databases">
        <title>Chromosome-level reference genomes for two strains of Caenorhabditis briggsae: an improved platform for comparative genomics.</title>
        <authorList>
            <person name="Stevens L."/>
            <person name="Andersen E."/>
        </authorList>
    </citation>
    <scope>NUCLEOTIDE SEQUENCE [LARGE SCALE GENOMIC DNA]</scope>
    <source>
        <strain evidence="6">VX34</strain>
        <tissue evidence="6">Whole-organism</tissue>
    </source>
</reference>
<evidence type="ECO:0000256" key="3">
    <source>
        <dbReference type="PROSITE-ProRule" id="PRU00175"/>
    </source>
</evidence>
<feature type="coiled-coil region" evidence="4">
    <location>
        <begin position="492"/>
        <end position="540"/>
    </location>
</feature>
<dbReference type="InterPro" id="IPR056711">
    <property type="entry name" value="DUF7809"/>
</dbReference>
<keyword evidence="7" id="KW-1185">Reference proteome</keyword>
<evidence type="ECO:0000256" key="1">
    <source>
        <dbReference type="ARBA" id="ARBA00022771"/>
    </source>
</evidence>
<proteinExistence type="predicted"/>
<dbReference type="PANTHER" id="PTHR21447:SF13">
    <property type="entry name" value="RING-TYPE DOMAIN-CONTAINING PROTEIN"/>
    <property type="match status" value="1"/>
</dbReference>
<name>A0AAE9E5S7_CAEBR</name>
<keyword evidence="2" id="KW-0862">Zinc</keyword>
<dbReference type="Pfam" id="PF13639">
    <property type="entry name" value="zf-RING_2"/>
    <property type="match status" value="1"/>
</dbReference>
<dbReference type="GO" id="GO:0008270">
    <property type="term" value="F:zinc ion binding"/>
    <property type="evidence" value="ECO:0007669"/>
    <property type="project" value="UniProtKB-KW"/>
</dbReference>
<dbReference type="Pfam" id="PF25100">
    <property type="entry name" value="DUF7809"/>
    <property type="match status" value="1"/>
</dbReference>
<gene>
    <name evidence="6" type="ORF">L5515_013214</name>
</gene>
<dbReference type="Gene3D" id="3.30.40.10">
    <property type="entry name" value="Zinc/RING finger domain, C3HC4 (zinc finger)"/>
    <property type="match status" value="1"/>
</dbReference>
<keyword evidence="1 3" id="KW-0863">Zinc-finger</keyword>
<feature type="domain" description="RING-type" evidence="5">
    <location>
        <begin position="579"/>
        <end position="622"/>
    </location>
</feature>
<sequence>MSRFLESCKCIEAPMCLHKEGFFYLLNETVREFHPNLKNVHCPKEVLKKEKAESLHVSIDKSNHRLRMYGSLEELSENITIYKNFPGNSQYFGLSGEPYQTNPIIYKSLKNDEKYIVKPDLFVIFQNMITLLPGGNLMEIILRVVPFLKRRHASVQKTTEFVKFDEKRIEEIYKKMDEKFNKIVLPEEEQYLSATLLDYFLAAPPDVMIANYRAACVLSILETIIDDNPDMFLPRGRDSEEPVTLRVFEDGDQQFLMKSEISDALKAKLTLNKRLDTISLEEVLKNFDTKNIEFIRYPILRAKHRATPIPISTQETPNEFCILAIDSFFEFFKELTLGSKYFQKANINVHDVFTVLSNVFELDCSTLYFLRCDEERFSSFISSSRNDSAKNIRNAKSDGFTLQNLKNELAHLGLTTTFPEIQDYAETVYVEVDKRKKEKVLRTCDLFDAVEHCQLNCVLERLPELKRFVHNQKGCHRVYGLKCEDCAAETRETQENQKLSILEKELADLKIAHQKILEENQQKSLEIQELQQKNLRLSVKNETNEVKMKQLTDKLANSKLSIDEGNYSTACTSQLKIQCLICEKSIESEKDQIIRCPLCKRRFHSKCAIDWLKEHQQCPACNGDLPKF</sequence>
<dbReference type="Proteomes" id="UP000829354">
    <property type="component" value="Chromosome II"/>
</dbReference>
<evidence type="ECO:0000313" key="6">
    <source>
        <dbReference type="EMBL" id="UMM16025.1"/>
    </source>
</evidence>
<organism evidence="6 7">
    <name type="scientific">Caenorhabditis briggsae</name>
    <dbReference type="NCBI Taxonomy" id="6238"/>
    <lineage>
        <taxon>Eukaryota</taxon>
        <taxon>Metazoa</taxon>
        <taxon>Ecdysozoa</taxon>
        <taxon>Nematoda</taxon>
        <taxon>Chromadorea</taxon>
        <taxon>Rhabditida</taxon>
        <taxon>Rhabditina</taxon>
        <taxon>Rhabditomorpha</taxon>
        <taxon>Rhabditoidea</taxon>
        <taxon>Rhabditidae</taxon>
        <taxon>Peloderinae</taxon>
        <taxon>Caenorhabditis</taxon>
    </lineage>
</organism>
<dbReference type="EMBL" id="CP092621">
    <property type="protein sequence ID" value="UMM16025.1"/>
    <property type="molecule type" value="Genomic_DNA"/>
</dbReference>
<dbReference type="PANTHER" id="PTHR21447">
    <property type="entry name" value="RING-TYPE DOMAIN-CONTAINING PROTEIN-RELATED"/>
    <property type="match status" value="1"/>
</dbReference>
<keyword evidence="4" id="KW-0175">Coiled coil</keyword>
<evidence type="ECO:0000313" key="7">
    <source>
        <dbReference type="Proteomes" id="UP000829354"/>
    </source>
</evidence>
<dbReference type="PROSITE" id="PS50089">
    <property type="entry name" value="ZF_RING_2"/>
    <property type="match status" value="1"/>
</dbReference>
<dbReference type="InterPro" id="IPR013083">
    <property type="entry name" value="Znf_RING/FYVE/PHD"/>
</dbReference>